<protein>
    <submittedName>
        <fullName evidence="3">Regucalcin</fullName>
    </submittedName>
</protein>
<accession>A0A5B7JD06</accession>
<evidence type="ECO:0000259" key="2">
    <source>
        <dbReference type="Pfam" id="PF08450"/>
    </source>
</evidence>
<dbReference type="InterPro" id="IPR011042">
    <property type="entry name" value="6-blade_b-propeller_TolB-like"/>
</dbReference>
<sequence>MAGEGVHVQQVASKGLIIGEGPHWVMDRRCLLFVDIMRGEMHRLFTDTRRHQKLHVGRMGFIRICAAGCEMQQIEYHFKNHPDLYAVGLGRSVALVEWLETDPDAHTRKVKVTLHTVESDTPTNRFNDGKCDPRGRLWAGVCVFT</sequence>
<dbReference type="GO" id="GO:0005509">
    <property type="term" value="F:calcium ion binding"/>
    <property type="evidence" value="ECO:0007669"/>
    <property type="project" value="TreeGrafter"/>
</dbReference>
<evidence type="ECO:0000313" key="3">
    <source>
        <dbReference type="EMBL" id="MPC90254.1"/>
    </source>
</evidence>
<gene>
    <name evidence="3" type="primary">rgn_1</name>
    <name evidence="3" type="ORF">E2C01_085230</name>
</gene>
<organism evidence="3 4">
    <name type="scientific">Portunus trituberculatus</name>
    <name type="common">Swimming crab</name>
    <name type="synonym">Neptunus trituberculatus</name>
    <dbReference type="NCBI Taxonomy" id="210409"/>
    <lineage>
        <taxon>Eukaryota</taxon>
        <taxon>Metazoa</taxon>
        <taxon>Ecdysozoa</taxon>
        <taxon>Arthropoda</taxon>
        <taxon>Crustacea</taxon>
        <taxon>Multicrustacea</taxon>
        <taxon>Malacostraca</taxon>
        <taxon>Eumalacostraca</taxon>
        <taxon>Eucarida</taxon>
        <taxon>Decapoda</taxon>
        <taxon>Pleocyemata</taxon>
        <taxon>Brachyura</taxon>
        <taxon>Eubrachyura</taxon>
        <taxon>Portunoidea</taxon>
        <taxon>Portunidae</taxon>
        <taxon>Portuninae</taxon>
        <taxon>Portunus</taxon>
    </lineage>
</organism>
<feature type="domain" description="SMP-30/Gluconolactonase/LRE-like region" evidence="2">
    <location>
        <begin position="18"/>
        <end position="141"/>
    </location>
</feature>
<comment type="similarity">
    <text evidence="1">Belongs to the SMP-30/CGR1 family.</text>
</comment>
<dbReference type="InterPro" id="IPR013658">
    <property type="entry name" value="SGL"/>
</dbReference>
<dbReference type="EMBL" id="VSRR010083770">
    <property type="protein sequence ID" value="MPC90254.1"/>
    <property type="molecule type" value="Genomic_DNA"/>
</dbReference>
<evidence type="ECO:0000256" key="1">
    <source>
        <dbReference type="ARBA" id="ARBA00008853"/>
    </source>
</evidence>
<dbReference type="Proteomes" id="UP000324222">
    <property type="component" value="Unassembled WGS sequence"/>
</dbReference>
<dbReference type="AlphaFoldDB" id="A0A5B7JD06"/>
<dbReference type="GO" id="GO:0019853">
    <property type="term" value="P:L-ascorbic acid biosynthetic process"/>
    <property type="evidence" value="ECO:0007669"/>
    <property type="project" value="TreeGrafter"/>
</dbReference>
<dbReference type="PANTHER" id="PTHR10907:SF47">
    <property type="entry name" value="REGUCALCIN"/>
    <property type="match status" value="1"/>
</dbReference>
<name>A0A5B7JD06_PORTR</name>
<keyword evidence="4" id="KW-1185">Reference proteome</keyword>
<comment type="caution">
    <text evidence="3">The sequence shown here is derived from an EMBL/GenBank/DDBJ whole genome shotgun (WGS) entry which is preliminary data.</text>
</comment>
<dbReference type="SUPFAM" id="SSF63829">
    <property type="entry name" value="Calcium-dependent phosphotriesterase"/>
    <property type="match status" value="1"/>
</dbReference>
<reference evidence="3 4" key="1">
    <citation type="submission" date="2019-05" db="EMBL/GenBank/DDBJ databases">
        <title>Another draft genome of Portunus trituberculatus and its Hox gene families provides insights of decapod evolution.</title>
        <authorList>
            <person name="Jeong J.-H."/>
            <person name="Song I."/>
            <person name="Kim S."/>
            <person name="Choi T."/>
            <person name="Kim D."/>
            <person name="Ryu S."/>
            <person name="Kim W."/>
        </authorList>
    </citation>
    <scope>NUCLEOTIDE SEQUENCE [LARGE SCALE GENOMIC DNA]</scope>
    <source>
        <tissue evidence="3">Muscle</tissue>
    </source>
</reference>
<dbReference type="Pfam" id="PF08450">
    <property type="entry name" value="SGL"/>
    <property type="match status" value="1"/>
</dbReference>
<proteinExistence type="inferred from homology"/>
<dbReference type="PANTHER" id="PTHR10907">
    <property type="entry name" value="REGUCALCIN"/>
    <property type="match status" value="1"/>
</dbReference>
<dbReference type="OrthoDB" id="423498at2759"/>
<evidence type="ECO:0000313" key="4">
    <source>
        <dbReference type="Proteomes" id="UP000324222"/>
    </source>
</evidence>
<dbReference type="GO" id="GO:0004341">
    <property type="term" value="F:gluconolactonase activity"/>
    <property type="evidence" value="ECO:0007669"/>
    <property type="project" value="TreeGrafter"/>
</dbReference>
<dbReference type="Gene3D" id="2.120.10.30">
    <property type="entry name" value="TolB, C-terminal domain"/>
    <property type="match status" value="1"/>
</dbReference>